<dbReference type="PRINTS" id="PR00344">
    <property type="entry name" value="BCTRLSENSOR"/>
</dbReference>
<sequence>MTKKNDYSLFKRKILRRISLIIVGTGIILFVLQSMARGVAGDWIVNSLVNNFGFTQETAFYVHQNLVRNNLLIIMMIVAIVALFIIFRVYTDFVTSYFDEIANGMDKLIEETEDSIELSLEMKSIESKMNQVNQIIKKRERGAKEAEQRKNDLVMYLAHDIRTPLTSIVGYLNLLQETSGTLSQEQQARYIDLTLDKSYRLEGLVNEFFDITRFNLQEITLSKQPIDVRMLAEQVADEFYINGQTRGQEIVITGLTSLTVLADPDKLGRVFTNLMKNALAYSFEQTPIELTIAQTGSDGIIRFKNQGPDIPQEMQVAVFDKFYRMDHSRSSQTGGSGLGLSIAKEIVLAHQGGIQLTSKDNWIVVEICLPMH</sequence>
<dbReference type="PROSITE" id="PS50109">
    <property type="entry name" value="HIS_KIN"/>
    <property type="match status" value="1"/>
</dbReference>
<protein>
    <recommendedName>
        <fullName evidence="3">histidine kinase</fullName>
        <ecNumber evidence="3">2.7.13.3</ecNumber>
    </recommendedName>
</protein>
<proteinExistence type="predicted"/>
<dbReference type="InterPro" id="IPR003661">
    <property type="entry name" value="HisK_dim/P_dom"/>
</dbReference>
<accession>A0A940P5I0</accession>
<dbReference type="GO" id="GO:0000155">
    <property type="term" value="F:phosphorelay sensor kinase activity"/>
    <property type="evidence" value="ECO:0007669"/>
    <property type="project" value="InterPro"/>
</dbReference>
<feature type="domain" description="Histidine kinase" evidence="9">
    <location>
        <begin position="156"/>
        <end position="372"/>
    </location>
</feature>
<dbReference type="Pfam" id="PF02518">
    <property type="entry name" value="HATPase_c"/>
    <property type="match status" value="1"/>
</dbReference>
<evidence type="ECO:0000256" key="5">
    <source>
        <dbReference type="ARBA" id="ARBA00022679"/>
    </source>
</evidence>
<keyword evidence="6 10" id="KW-0418">Kinase</keyword>
<dbReference type="Proteomes" id="UP000674938">
    <property type="component" value="Unassembled WGS sequence"/>
</dbReference>
<evidence type="ECO:0000256" key="7">
    <source>
        <dbReference type="ARBA" id="ARBA00023012"/>
    </source>
</evidence>
<keyword evidence="11" id="KW-1185">Reference proteome</keyword>
<keyword evidence="7" id="KW-0902">Two-component regulatory system</keyword>
<evidence type="ECO:0000313" key="10">
    <source>
        <dbReference type="EMBL" id="MBP1041782.1"/>
    </source>
</evidence>
<evidence type="ECO:0000256" key="2">
    <source>
        <dbReference type="ARBA" id="ARBA00004370"/>
    </source>
</evidence>
<dbReference type="CDD" id="cd00082">
    <property type="entry name" value="HisKA"/>
    <property type="match status" value="1"/>
</dbReference>
<name>A0A940P5I0_9ENTE</name>
<organism evidence="10 11">
    <name type="scientific">Vagococcus allomyrinae</name>
    <dbReference type="NCBI Taxonomy" id="2794353"/>
    <lineage>
        <taxon>Bacteria</taxon>
        <taxon>Bacillati</taxon>
        <taxon>Bacillota</taxon>
        <taxon>Bacilli</taxon>
        <taxon>Lactobacillales</taxon>
        <taxon>Enterococcaceae</taxon>
        <taxon>Vagococcus</taxon>
    </lineage>
</organism>
<keyword evidence="4" id="KW-0597">Phosphoprotein</keyword>
<evidence type="ECO:0000256" key="8">
    <source>
        <dbReference type="SAM" id="Phobius"/>
    </source>
</evidence>
<dbReference type="PANTHER" id="PTHR45453">
    <property type="entry name" value="PHOSPHATE REGULON SENSOR PROTEIN PHOR"/>
    <property type="match status" value="1"/>
</dbReference>
<evidence type="ECO:0000259" key="9">
    <source>
        <dbReference type="PROSITE" id="PS50109"/>
    </source>
</evidence>
<dbReference type="FunFam" id="3.30.565.10:FF:000006">
    <property type="entry name" value="Sensor histidine kinase WalK"/>
    <property type="match status" value="1"/>
</dbReference>
<dbReference type="InterPro" id="IPR005467">
    <property type="entry name" value="His_kinase_dom"/>
</dbReference>
<comment type="catalytic activity">
    <reaction evidence="1">
        <text>ATP + protein L-histidine = ADP + protein N-phospho-L-histidine.</text>
        <dbReference type="EC" id="2.7.13.3"/>
    </reaction>
</comment>
<dbReference type="InterPro" id="IPR003594">
    <property type="entry name" value="HATPase_dom"/>
</dbReference>
<keyword evidence="8" id="KW-0812">Transmembrane</keyword>
<gene>
    <name evidence="10" type="ORF">I6N95_12255</name>
</gene>
<evidence type="ECO:0000313" key="11">
    <source>
        <dbReference type="Proteomes" id="UP000674938"/>
    </source>
</evidence>
<dbReference type="InterPro" id="IPR036097">
    <property type="entry name" value="HisK_dim/P_sf"/>
</dbReference>
<keyword evidence="5" id="KW-0808">Transferase</keyword>
<reference evidence="10" key="1">
    <citation type="submission" date="2020-12" db="EMBL/GenBank/DDBJ databases">
        <title>Vagococcus allomyrinae sp. nov. and Enterococcus lavae sp. nov., isolated from the larvae of Allomyrina dichotoma.</title>
        <authorList>
            <person name="Lee S.D."/>
        </authorList>
    </citation>
    <scope>NUCLEOTIDE SEQUENCE</scope>
    <source>
        <strain evidence="10">BWB3-3</strain>
    </source>
</reference>
<keyword evidence="8" id="KW-0472">Membrane</keyword>
<dbReference type="EC" id="2.7.13.3" evidence="3"/>
<dbReference type="GO" id="GO:0005886">
    <property type="term" value="C:plasma membrane"/>
    <property type="evidence" value="ECO:0007669"/>
    <property type="project" value="TreeGrafter"/>
</dbReference>
<feature type="transmembrane region" description="Helical" evidence="8">
    <location>
        <begin position="71"/>
        <end position="90"/>
    </location>
</feature>
<dbReference type="InterPro" id="IPR036890">
    <property type="entry name" value="HATPase_C_sf"/>
</dbReference>
<dbReference type="SMART" id="SM00388">
    <property type="entry name" value="HisKA"/>
    <property type="match status" value="1"/>
</dbReference>
<dbReference type="Gene3D" id="3.30.565.10">
    <property type="entry name" value="Histidine kinase-like ATPase, C-terminal domain"/>
    <property type="match status" value="1"/>
</dbReference>
<dbReference type="Gene3D" id="1.10.287.130">
    <property type="match status" value="1"/>
</dbReference>
<dbReference type="InterPro" id="IPR004358">
    <property type="entry name" value="Sig_transdc_His_kin-like_C"/>
</dbReference>
<dbReference type="RefSeq" id="WP_209528277.1">
    <property type="nucleotide sequence ID" value="NZ_JAEEGA010000007.1"/>
</dbReference>
<feature type="transmembrane region" description="Helical" evidence="8">
    <location>
        <begin position="20"/>
        <end position="40"/>
    </location>
</feature>
<dbReference type="SUPFAM" id="SSF55874">
    <property type="entry name" value="ATPase domain of HSP90 chaperone/DNA topoisomerase II/histidine kinase"/>
    <property type="match status" value="1"/>
</dbReference>
<dbReference type="SMART" id="SM00387">
    <property type="entry name" value="HATPase_c"/>
    <property type="match status" value="1"/>
</dbReference>
<dbReference type="GO" id="GO:0016036">
    <property type="term" value="P:cellular response to phosphate starvation"/>
    <property type="evidence" value="ECO:0007669"/>
    <property type="project" value="TreeGrafter"/>
</dbReference>
<dbReference type="Pfam" id="PF00512">
    <property type="entry name" value="HisKA"/>
    <property type="match status" value="1"/>
</dbReference>
<dbReference type="SUPFAM" id="SSF47384">
    <property type="entry name" value="Homodimeric domain of signal transducing histidine kinase"/>
    <property type="match status" value="1"/>
</dbReference>
<evidence type="ECO:0000256" key="1">
    <source>
        <dbReference type="ARBA" id="ARBA00000085"/>
    </source>
</evidence>
<dbReference type="GO" id="GO:0004721">
    <property type="term" value="F:phosphoprotein phosphatase activity"/>
    <property type="evidence" value="ECO:0007669"/>
    <property type="project" value="TreeGrafter"/>
</dbReference>
<keyword evidence="8" id="KW-1133">Transmembrane helix</keyword>
<evidence type="ECO:0000256" key="6">
    <source>
        <dbReference type="ARBA" id="ARBA00022777"/>
    </source>
</evidence>
<dbReference type="InterPro" id="IPR050351">
    <property type="entry name" value="BphY/WalK/GraS-like"/>
</dbReference>
<comment type="caution">
    <text evidence="10">The sequence shown here is derived from an EMBL/GenBank/DDBJ whole genome shotgun (WGS) entry which is preliminary data.</text>
</comment>
<comment type="subcellular location">
    <subcellularLocation>
        <location evidence="2">Membrane</location>
    </subcellularLocation>
</comment>
<dbReference type="AlphaFoldDB" id="A0A940P5I0"/>
<evidence type="ECO:0000256" key="3">
    <source>
        <dbReference type="ARBA" id="ARBA00012438"/>
    </source>
</evidence>
<dbReference type="EMBL" id="JAEEGA010000007">
    <property type="protein sequence ID" value="MBP1041782.1"/>
    <property type="molecule type" value="Genomic_DNA"/>
</dbReference>
<evidence type="ECO:0000256" key="4">
    <source>
        <dbReference type="ARBA" id="ARBA00022553"/>
    </source>
</evidence>
<dbReference type="PANTHER" id="PTHR45453:SF1">
    <property type="entry name" value="PHOSPHATE REGULON SENSOR PROTEIN PHOR"/>
    <property type="match status" value="1"/>
</dbReference>